<reference evidence="2" key="1">
    <citation type="submission" date="2023-10" db="EMBL/GenBank/DDBJ databases">
        <authorList>
            <person name="Domelevo Entfellner J.-B."/>
        </authorList>
    </citation>
    <scope>NUCLEOTIDE SEQUENCE</scope>
</reference>
<dbReference type="GO" id="GO:0012505">
    <property type="term" value="C:endomembrane system"/>
    <property type="evidence" value="ECO:0007669"/>
    <property type="project" value="TreeGrafter"/>
</dbReference>
<dbReference type="Proteomes" id="UP001189624">
    <property type="component" value="Chromosome 8"/>
</dbReference>
<sequence>MGPLLPFEELINEDVYLDEPFNQEDNNKDEANKDYNLPNPCALLHVTNRKKAPSRKKSLSMEDDKFLELQAEYESLFLKFETQRTISDIQLDSLRKQLIEATPLHSKESLNYAHSGSLNVEKDVNFRESDAILVIKRLQEQVLEMENLSSQQSLDNVVDLATEQNICAREKYKEQGWVTAMIRLYEELINAQQAAQRANEQLTSTATVSSINDEKFEFLITVSMEIEEIESEIQKSKDAVQSVVLMVDDAIKNFSALCDTLLVFKTSVSEDSAEQSLMWNNSHKLNSCLRKKIFELESEKVLLDNHLADLQKHIQESKLDAQNSKNSLMENLEQQKFENAKLISYIQTLEKDLSCLTSSTMAKERETIRKDLEKVKTKLKETESKLKIAIQEKTKTEVVFATSDDFLGEKAYAEREIKRLQGQISLLERDINKRDSLAGRRRDSIVERGSKAFDPKRPKDLALQVDFWTRYMLVETV</sequence>
<evidence type="ECO:0000256" key="1">
    <source>
        <dbReference type="SAM" id="Coils"/>
    </source>
</evidence>
<proteinExistence type="predicted"/>
<dbReference type="EMBL" id="OY731405">
    <property type="protein sequence ID" value="CAJ1972095.1"/>
    <property type="molecule type" value="Genomic_DNA"/>
</dbReference>
<evidence type="ECO:0000313" key="3">
    <source>
        <dbReference type="Proteomes" id="UP001189624"/>
    </source>
</evidence>
<dbReference type="AlphaFoldDB" id="A0AA86T5E3"/>
<feature type="non-terminal residue" evidence="2">
    <location>
        <position position="477"/>
    </location>
</feature>
<gene>
    <name evidence="2" type="ORF">AYBTSS11_LOCUS24109</name>
</gene>
<keyword evidence="1" id="KW-0175">Coiled coil</keyword>
<accession>A0AA86T5E3</accession>
<dbReference type="PANTHER" id="PTHR36362">
    <property type="entry name" value="DNA-DIRECTED RNA POLYMERASE SUBUNIT BETA"/>
    <property type="match status" value="1"/>
</dbReference>
<evidence type="ECO:0000313" key="2">
    <source>
        <dbReference type="EMBL" id="CAJ1972095.1"/>
    </source>
</evidence>
<name>A0AA86T5E3_9FABA</name>
<dbReference type="Gramene" id="rna-AYBTSS11_LOCUS24109">
    <property type="protein sequence ID" value="CAJ1972095.1"/>
    <property type="gene ID" value="gene-AYBTSS11_LOCUS24109"/>
</dbReference>
<dbReference type="PANTHER" id="PTHR36362:SF3">
    <property type="entry name" value="PROTEIN HOOK HOMOLOG 3-LIKE"/>
    <property type="match status" value="1"/>
</dbReference>
<keyword evidence="3" id="KW-1185">Reference proteome</keyword>
<feature type="coiled-coil region" evidence="1">
    <location>
        <begin position="365"/>
        <end position="430"/>
    </location>
</feature>
<organism evidence="2 3">
    <name type="scientific">Sphenostylis stenocarpa</name>
    <dbReference type="NCBI Taxonomy" id="92480"/>
    <lineage>
        <taxon>Eukaryota</taxon>
        <taxon>Viridiplantae</taxon>
        <taxon>Streptophyta</taxon>
        <taxon>Embryophyta</taxon>
        <taxon>Tracheophyta</taxon>
        <taxon>Spermatophyta</taxon>
        <taxon>Magnoliopsida</taxon>
        <taxon>eudicotyledons</taxon>
        <taxon>Gunneridae</taxon>
        <taxon>Pentapetalae</taxon>
        <taxon>rosids</taxon>
        <taxon>fabids</taxon>
        <taxon>Fabales</taxon>
        <taxon>Fabaceae</taxon>
        <taxon>Papilionoideae</taxon>
        <taxon>50 kb inversion clade</taxon>
        <taxon>NPAAA clade</taxon>
        <taxon>indigoferoid/millettioid clade</taxon>
        <taxon>Phaseoleae</taxon>
        <taxon>Sphenostylis</taxon>
    </lineage>
</organism>
<protein>
    <submittedName>
        <fullName evidence="2">Uncharacterized protein</fullName>
    </submittedName>
</protein>